<dbReference type="InterPro" id="IPR002575">
    <property type="entry name" value="Aminoglycoside_PTrfase"/>
</dbReference>
<dbReference type="InterPro" id="IPR011009">
    <property type="entry name" value="Kinase-like_dom_sf"/>
</dbReference>
<dbReference type="Gene3D" id="3.90.1200.10">
    <property type="match status" value="1"/>
</dbReference>
<name>A0ABW0UU55_9ACTN</name>
<dbReference type="PANTHER" id="PTHR40086">
    <property type="entry name" value="PHOSPHOTRANSFERASE YTMP-RELATED"/>
    <property type="match status" value="1"/>
</dbReference>
<keyword evidence="3" id="KW-1185">Reference proteome</keyword>
<dbReference type="InterPro" id="IPR052077">
    <property type="entry name" value="CcrZ_PhaseVar_Mediator"/>
</dbReference>
<proteinExistence type="predicted"/>
<evidence type="ECO:0000259" key="1">
    <source>
        <dbReference type="Pfam" id="PF01636"/>
    </source>
</evidence>
<sequence length="356" mass="40495">MAAQPVSVARRRADEVSGDATAVVGPLKGYHHETYVFPLPGRTVTVKCREPRDAILWFDRRCFLSEEELLRALKGHITRIPDIVDVEDMGLQSFIEGDTLGALHRPGRRVPDAVFDQIVGLFRELALIRPDMLDVERRCEPEDRPEDGDSSGFLDRLIVFIEDQVYGRNRAEFEGLFRDLGVTDDSFQQLRKRTSGLHERPFCLLHADLHRENFIIDPCGRLWTIDWELAMFGDPLYDVATHLYLMRFPAEQERRMAREWCRVVEGVRPGSAYGWERDLPLLLEFKRAQSVPTDLIRIALSLCDGPDFDWLALPRAAGKLHRVLAAGAEPLGLTDVPGRAQIMAALVHWHRGRVGA</sequence>
<organism evidence="2 3">
    <name type="scientific">Streptomyces bullii</name>
    <dbReference type="NCBI Taxonomy" id="349910"/>
    <lineage>
        <taxon>Bacteria</taxon>
        <taxon>Bacillati</taxon>
        <taxon>Actinomycetota</taxon>
        <taxon>Actinomycetes</taxon>
        <taxon>Kitasatosporales</taxon>
        <taxon>Streptomycetaceae</taxon>
        <taxon>Streptomyces</taxon>
    </lineage>
</organism>
<dbReference type="SUPFAM" id="SSF56112">
    <property type="entry name" value="Protein kinase-like (PK-like)"/>
    <property type="match status" value="1"/>
</dbReference>
<dbReference type="RefSeq" id="WP_381023666.1">
    <property type="nucleotide sequence ID" value="NZ_JBHSNY010000007.1"/>
</dbReference>
<feature type="domain" description="Aminoglycoside phosphotransferase" evidence="1">
    <location>
        <begin position="31"/>
        <end position="264"/>
    </location>
</feature>
<gene>
    <name evidence="2" type="ORF">ACFPZJ_20730</name>
</gene>
<comment type="caution">
    <text evidence="2">The sequence shown here is derived from an EMBL/GenBank/DDBJ whole genome shotgun (WGS) entry which is preliminary data.</text>
</comment>
<protein>
    <submittedName>
        <fullName evidence="2">Phosphotransferase</fullName>
    </submittedName>
</protein>
<dbReference type="Pfam" id="PF01636">
    <property type="entry name" value="APH"/>
    <property type="match status" value="1"/>
</dbReference>
<evidence type="ECO:0000313" key="2">
    <source>
        <dbReference type="EMBL" id="MFC5636182.1"/>
    </source>
</evidence>
<evidence type="ECO:0000313" key="3">
    <source>
        <dbReference type="Proteomes" id="UP001596154"/>
    </source>
</evidence>
<reference evidence="3" key="1">
    <citation type="journal article" date="2019" name="Int. J. Syst. Evol. Microbiol.">
        <title>The Global Catalogue of Microorganisms (GCM) 10K type strain sequencing project: providing services to taxonomists for standard genome sequencing and annotation.</title>
        <authorList>
            <consortium name="The Broad Institute Genomics Platform"/>
            <consortium name="The Broad Institute Genome Sequencing Center for Infectious Disease"/>
            <person name="Wu L."/>
            <person name="Ma J."/>
        </authorList>
    </citation>
    <scope>NUCLEOTIDE SEQUENCE [LARGE SCALE GENOMIC DNA]</scope>
    <source>
        <strain evidence="3">CGMCC 4.7248</strain>
    </source>
</reference>
<dbReference type="EMBL" id="JBHSNY010000007">
    <property type="protein sequence ID" value="MFC5636182.1"/>
    <property type="molecule type" value="Genomic_DNA"/>
</dbReference>
<dbReference type="Proteomes" id="UP001596154">
    <property type="component" value="Unassembled WGS sequence"/>
</dbReference>
<accession>A0ABW0UU55</accession>
<dbReference type="PANTHER" id="PTHR40086:SF1">
    <property type="entry name" value="CELL CYCLE REGULATOR CCRZ"/>
    <property type="match status" value="1"/>
</dbReference>